<evidence type="ECO:0008006" key="3">
    <source>
        <dbReference type="Google" id="ProtNLM"/>
    </source>
</evidence>
<dbReference type="AlphaFoldDB" id="A0AAE9L757"/>
<dbReference type="EMBL" id="CP097770">
    <property type="protein sequence ID" value="URJ50998.2"/>
    <property type="molecule type" value="Genomic_DNA"/>
</dbReference>
<reference evidence="1" key="1">
    <citation type="submission" date="2022-11" db="EMBL/GenBank/DDBJ databases">
        <authorList>
            <person name="Vasilchenko N.G."/>
            <person name="Prazdnova E.V."/>
            <person name="Gorovtsov A.V."/>
            <person name="Chistyakov V.A."/>
            <person name="Pak M.L."/>
        </authorList>
    </citation>
    <scope>NUCLEOTIDE SEQUENCE</scope>
    <source>
        <strain evidence="1">R 4.5</strain>
    </source>
</reference>
<accession>A0AAE9L757</accession>
<protein>
    <recommendedName>
        <fullName evidence="3">Phospholipase C/D domain-containing protein</fullName>
    </recommendedName>
</protein>
<proteinExistence type="predicted"/>
<evidence type="ECO:0000313" key="1">
    <source>
        <dbReference type="EMBL" id="URJ50998.2"/>
    </source>
</evidence>
<evidence type="ECO:0000313" key="2">
    <source>
        <dbReference type="Proteomes" id="UP001055784"/>
    </source>
</evidence>
<gene>
    <name evidence="1" type="ORF">MF626_000387</name>
</gene>
<dbReference type="Proteomes" id="UP001055784">
    <property type="component" value="Chromosome"/>
</dbReference>
<name>A0AAE9L757_PAEPO</name>
<organism evidence="1 2">
    <name type="scientific">Paenibacillus polymyxa</name>
    <name type="common">Bacillus polymyxa</name>
    <dbReference type="NCBI Taxonomy" id="1406"/>
    <lineage>
        <taxon>Bacteria</taxon>
        <taxon>Bacillati</taxon>
        <taxon>Bacillota</taxon>
        <taxon>Bacilli</taxon>
        <taxon>Bacillales</taxon>
        <taxon>Paenibacillaceae</taxon>
        <taxon>Paenibacillus</taxon>
    </lineage>
</organism>
<sequence>MIEGNIKGGINLPWPMVHFAISENLSINDPSPNFLLGSIAPDAIHMRGKVSREEKGVTHLVHNDKLPAKELIMEKCKEYLLKQAGPEWKDFVIGYFSHIYTDLRWTDTVYFDFEKNYKGEKNDIRKTYNLEVSQVEFDLLRSMESTEKLFTKLLKAKGYTINPYITQLEVNQYRDSKVRWLQDLKNEPHIAPIYFKAEIIKIFISETSRELKELFKDQSIDYFEGGRNIS</sequence>
<dbReference type="RefSeq" id="WP_237166279.1">
    <property type="nucleotide sequence ID" value="NZ_CP015423.1"/>
</dbReference>